<dbReference type="EMBL" id="CP001472">
    <property type="protein sequence ID" value="ACO31529.1"/>
    <property type="molecule type" value="Genomic_DNA"/>
</dbReference>
<sequence>MINKADRGFFLAGKEHMSEQRLAVYAPWDQRLLGTVAIASLDQAKDAARLAAESMSVLRAMPAYRRSEMLQAVARAIEAEKESLAAGIVAEAGKPLKAARVEVERAVLTFRTAAEEALRLEGQVLPLDFTPGSEGRWSLVRRFPRGPVLAITPFNFPLNLVAHKLAPAIAAGCPVILKPAPQTPFTALRLAELIYAAGEAAGFPAAALSVLHLENESVQALVESDESLRQVSFTGSARVGWELKRKAGKKTVLLELGGNAAMIVCADWPDIAGAAKKAVRASMGYAGQSCIAVQRVYVDRSLFHRFIAAAVEEAQSLVCGDPDEERTDVGPLIRPSDAERVTAWVQEAEDSGATLLVGAGRKDSLVSPVILTGTRPGMKVLDEEVFGPVMVIERFDGFDDALARVNNSRYGLQAGLFTRDAQQIFKAYAELEVGALIVGDTPTWRMDPMPYGGVKESGLGREGIRYAIEEMTEPRLLVMAL</sequence>
<dbReference type="InParanoid" id="C1F869"/>
<dbReference type="Pfam" id="PF00171">
    <property type="entry name" value="Aldedh"/>
    <property type="match status" value="1"/>
</dbReference>
<comment type="similarity">
    <text evidence="1 4">Belongs to the aldehyde dehydrogenase family.</text>
</comment>
<dbReference type="Proteomes" id="UP000002207">
    <property type="component" value="Chromosome"/>
</dbReference>
<dbReference type="GO" id="GO:0008911">
    <property type="term" value="F:lactaldehyde dehydrogenase (NAD+) activity"/>
    <property type="evidence" value="ECO:0007669"/>
    <property type="project" value="TreeGrafter"/>
</dbReference>
<dbReference type="PANTHER" id="PTHR42991:SF1">
    <property type="entry name" value="ALDEHYDE DEHYDROGENASE"/>
    <property type="match status" value="1"/>
</dbReference>
<dbReference type="KEGG" id="aca:ACP_1876"/>
<dbReference type="SUPFAM" id="SSF53720">
    <property type="entry name" value="ALDH-like"/>
    <property type="match status" value="1"/>
</dbReference>
<dbReference type="Gene3D" id="3.40.605.10">
    <property type="entry name" value="Aldehyde Dehydrogenase, Chain A, domain 1"/>
    <property type="match status" value="1"/>
</dbReference>
<evidence type="ECO:0000256" key="3">
    <source>
        <dbReference type="PROSITE-ProRule" id="PRU10007"/>
    </source>
</evidence>
<evidence type="ECO:0000259" key="5">
    <source>
        <dbReference type="Pfam" id="PF00171"/>
    </source>
</evidence>
<dbReference type="InterPro" id="IPR016161">
    <property type="entry name" value="Ald_DH/histidinol_DH"/>
</dbReference>
<dbReference type="OrthoDB" id="9762913at2"/>
<evidence type="ECO:0000313" key="6">
    <source>
        <dbReference type="EMBL" id="ACO31529.1"/>
    </source>
</evidence>
<feature type="active site" evidence="3">
    <location>
        <position position="255"/>
    </location>
</feature>
<gene>
    <name evidence="6" type="ordered locus">ACP_1876</name>
</gene>
<dbReference type="STRING" id="240015.ACP_1876"/>
<evidence type="ECO:0000256" key="4">
    <source>
        <dbReference type="RuleBase" id="RU003345"/>
    </source>
</evidence>
<keyword evidence="7" id="KW-1185">Reference proteome</keyword>
<evidence type="ECO:0000256" key="2">
    <source>
        <dbReference type="ARBA" id="ARBA00023002"/>
    </source>
</evidence>
<protein>
    <submittedName>
        <fullName evidence="6">Aldehyde dehydrogenase (NAD) family protein</fullName>
    </submittedName>
</protein>
<dbReference type="Gene3D" id="3.40.309.10">
    <property type="entry name" value="Aldehyde Dehydrogenase, Chain A, domain 2"/>
    <property type="match status" value="1"/>
</dbReference>
<accession>C1F869</accession>
<dbReference type="InterPro" id="IPR016163">
    <property type="entry name" value="Ald_DH_C"/>
</dbReference>
<dbReference type="InterPro" id="IPR016162">
    <property type="entry name" value="Ald_DH_N"/>
</dbReference>
<dbReference type="PROSITE" id="PS00687">
    <property type="entry name" value="ALDEHYDE_DEHYDR_GLU"/>
    <property type="match status" value="1"/>
</dbReference>
<evidence type="ECO:0000313" key="7">
    <source>
        <dbReference type="Proteomes" id="UP000002207"/>
    </source>
</evidence>
<proteinExistence type="inferred from homology"/>
<dbReference type="HOGENOM" id="CLU_005391_1_0_0"/>
<dbReference type="RefSeq" id="WP_015896991.1">
    <property type="nucleotide sequence ID" value="NC_012483.1"/>
</dbReference>
<dbReference type="PANTHER" id="PTHR42991">
    <property type="entry name" value="ALDEHYDE DEHYDROGENASE"/>
    <property type="match status" value="1"/>
</dbReference>
<reference evidence="6 7" key="1">
    <citation type="journal article" date="2009" name="Appl. Environ. Microbiol.">
        <title>Three genomes from the phylum Acidobacteria provide insight into the lifestyles of these microorganisms in soils.</title>
        <authorList>
            <person name="Ward N.L."/>
            <person name="Challacombe J.F."/>
            <person name="Janssen P.H."/>
            <person name="Henrissat B."/>
            <person name="Coutinho P.M."/>
            <person name="Wu M."/>
            <person name="Xie G."/>
            <person name="Haft D.H."/>
            <person name="Sait M."/>
            <person name="Badger J."/>
            <person name="Barabote R.D."/>
            <person name="Bradley B."/>
            <person name="Brettin T.S."/>
            <person name="Brinkac L.M."/>
            <person name="Bruce D."/>
            <person name="Creasy T."/>
            <person name="Daugherty S.C."/>
            <person name="Davidsen T.M."/>
            <person name="DeBoy R.T."/>
            <person name="Detter J.C."/>
            <person name="Dodson R.J."/>
            <person name="Durkin A.S."/>
            <person name="Ganapathy A."/>
            <person name="Gwinn-Giglio M."/>
            <person name="Han C.S."/>
            <person name="Khouri H."/>
            <person name="Kiss H."/>
            <person name="Kothari S.P."/>
            <person name="Madupu R."/>
            <person name="Nelson K.E."/>
            <person name="Nelson W.C."/>
            <person name="Paulsen I."/>
            <person name="Penn K."/>
            <person name="Ren Q."/>
            <person name="Rosovitz M.J."/>
            <person name="Selengut J.D."/>
            <person name="Shrivastava S."/>
            <person name="Sullivan S.A."/>
            <person name="Tapia R."/>
            <person name="Thompson L.S."/>
            <person name="Watkins K.L."/>
            <person name="Yang Q."/>
            <person name="Yu C."/>
            <person name="Zafar N."/>
            <person name="Zhou L."/>
            <person name="Kuske C.R."/>
        </authorList>
    </citation>
    <scope>NUCLEOTIDE SEQUENCE [LARGE SCALE GENOMIC DNA]</scope>
    <source>
        <strain evidence="7">ATCC 51196 / DSM 11244 / BCRC 80197 / JCM 7670 / NBRC 15755 / NCIMB 13165 / 161</strain>
    </source>
</reference>
<dbReference type="InterPro" id="IPR015590">
    <property type="entry name" value="Aldehyde_DH_dom"/>
</dbReference>
<dbReference type="AlphaFoldDB" id="C1F869"/>
<dbReference type="eggNOG" id="COG1012">
    <property type="taxonomic scope" value="Bacteria"/>
</dbReference>
<keyword evidence="2 4" id="KW-0560">Oxidoreductase</keyword>
<dbReference type="InterPro" id="IPR029510">
    <property type="entry name" value="Ald_DH_CS_GLU"/>
</dbReference>
<organism evidence="6 7">
    <name type="scientific">Acidobacterium capsulatum (strain ATCC 51196 / DSM 11244 / BCRC 80197 / JCM 7670 / NBRC 15755 / NCIMB 13165 / 161)</name>
    <dbReference type="NCBI Taxonomy" id="240015"/>
    <lineage>
        <taxon>Bacteria</taxon>
        <taxon>Pseudomonadati</taxon>
        <taxon>Acidobacteriota</taxon>
        <taxon>Terriglobia</taxon>
        <taxon>Terriglobales</taxon>
        <taxon>Acidobacteriaceae</taxon>
        <taxon>Acidobacterium</taxon>
    </lineage>
</organism>
<evidence type="ECO:0000256" key="1">
    <source>
        <dbReference type="ARBA" id="ARBA00009986"/>
    </source>
</evidence>
<dbReference type="InterPro" id="IPR051020">
    <property type="entry name" value="ALDH-related_metabolic_enz"/>
</dbReference>
<feature type="domain" description="Aldehyde dehydrogenase" evidence="5">
    <location>
        <begin position="20"/>
        <end position="475"/>
    </location>
</feature>
<name>C1F869_ACIC5</name>